<dbReference type="PANTHER" id="PTHR34273:SF2">
    <property type="entry name" value="METHYLTHIORIBOSE KINASE"/>
    <property type="match status" value="1"/>
</dbReference>
<evidence type="ECO:0000256" key="2">
    <source>
        <dbReference type="ARBA" id="ARBA00022679"/>
    </source>
</evidence>
<dbReference type="AlphaFoldDB" id="M2RBQ9"/>
<comment type="similarity">
    <text evidence="1">Belongs to the methylthioribose kinase family.</text>
</comment>
<dbReference type="InterPro" id="IPR011009">
    <property type="entry name" value="Kinase-like_dom_sf"/>
</dbReference>
<dbReference type="OrthoDB" id="25129at2759"/>
<evidence type="ECO:0000256" key="3">
    <source>
        <dbReference type="ARBA" id="ARBA00022741"/>
    </source>
</evidence>
<protein>
    <recommendedName>
        <fullName evidence="6">Aminoglycoside phosphotransferase domain-containing protein</fullName>
    </recommendedName>
</protein>
<accession>M2RBQ9</accession>
<dbReference type="InterPro" id="IPR002575">
    <property type="entry name" value="Aminoglycoside_PTrfase"/>
</dbReference>
<reference evidence="7 8" key="1">
    <citation type="journal article" date="2012" name="Proc. Natl. Acad. Sci. U.S.A.">
        <title>Comparative genomics of Ceriporiopsis subvermispora and Phanerochaete chrysosporium provide insight into selective ligninolysis.</title>
        <authorList>
            <person name="Fernandez-Fueyo E."/>
            <person name="Ruiz-Duenas F.J."/>
            <person name="Ferreira P."/>
            <person name="Floudas D."/>
            <person name="Hibbett D.S."/>
            <person name="Canessa P."/>
            <person name="Larrondo L.F."/>
            <person name="James T.Y."/>
            <person name="Seelenfreund D."/>
            <person name="Lobos S."/>
            <person name="Polanco R."/>
            <person name="Tello M."/>
            <person name="Honda Y."/>
            <person name="Watanabe T."/>
            <person name="Watanabe T."/>
            <person name="Ryu J.S."/>
            <person name="Kubicek C.P."/>
            <person name="Schmoll M."/>
            <person name="Gaskell J."/>
            <person name="Hammel K.E."/>
            <person name="St John F.J."/>
            <person name="Vanden Wymelenberg A."/>
            <person name="Sabat G."/>
            <person name="Splinter BonDurant S."/>
            <person name="Syed K."/>
            <person name="Yadav J.S."/>
            <person name="Doddapaneni H."/>
            <person name="Subramanian V."/>
            <person name="Lavin J.L."/>
            <person name="Oguiza J.A."/>
            <person name="Perez G."/>
            <person name="Pisabarro A.G."/>
            <person name="Ramirez L."/>
            <person name="Santoyo F."/>
            <person name="Master E."/>
            <person name="Coutinho P.M."/>
            <person name="Henrissat B."/>
            <person name="Lombard V."/>
            <person name="Magnuson J.K."/>
            <person name="Kuees U."/>
            <person name="Hori C."/>
            <person name="Igarashi K."/>
            <person name="Samejima M."/>
            <person name="Held B.W."/>
            <person name="Barry K.W."/>
            <person name="LaButti K.M."/>
            <person name="Lapidus A."/>
            <person name="Lindquist E.A."/>
            <person name="Lucas S.M."/>
            <person name="Riley R."/>
            <person name="Salamov A.A."/>
            <person name="Hoffmeister D."/>
            <person name="Schwenk D."/>
            <person name="Hadar Y."/>
            <person name="Yarden O."/>
            <person name="de Vries R.P."/>
            <person name="Wiebenga A."/>
            <person name="Stenlid J."/>
            <person name="Eastwood D."/>
            <person name="Grigoriev I.V."/>
            <person name="Berka R.M."/>
            <person name="Blanchette R.A."/>
            <person name="Kersten P."/>
            <person name="Martinez A.T."/>
            <person name="Vicuna R."/>
            <person name="Cullen D."/>
        </authorList>
    </citation>
    <scope>NUCLEOTIDE SEQUENCE [LARGE SCALE GENOMIC DNA]</scope>
    <source>
        <strain evidence="7 8">B</strain>
    </source>
</reference>
<evidence type="ECO:0000313" key="7">
    <source>
        <dbReference type="EMBL" id="EMD41880.1"/>
    </source>
</evidence>
<name>M2RBQ9_CERS8</name>
<keyword evidence="4" id="KW-0418">Kinase</keyword>
<evidence type="ECO:0000313" key="8">
    <source>
        <dbReference type="Proteomes" id="UP000016930"/>
    </source>
</evidence>
<dbReference type="GO" id="GO:0016301">
    <property type="term" value="F:kinase activity"/>
    <property type="evidence" value="ECO:0007669"/>
    <property type="project" value="UniProtKB-KW"/>
</dbReference>
<evidence type="ECO:0000256" key="1">
    <source>
        <dbReference type="ARBA" id="ARBA00010165"/>
    </source>
</evidence>
<dbReference type="STRING" id="914234.M2RBQ9"/>
<dbReference type="Pfam" id="PF01636">
    <property type="entry name" value="APH"/>
    <property type="match status" value="1"/>
</dbReference>
<gene>
    <name evidence="7" type="ORF">CERSUDRAFT_110439</name>
</gene>
<evidence type="ECO:0000259" key="6">
    <source>
        <dbReference type="Pfam" id="PF01636"/>
    </source>
</evidence>
<dbReference type="SUPFAM" id="SSF56112">
    <property type="entry name" value="Protein kinase-like (PK-like)"/>
    <property type="match status" value="1"/>
</dbReference>
<dbReference type="Gene3D" id="3.30.200.20">
    <property type="entry name" value="Phosphorylase Kinase, domain 1"/>
    <property type="match status" value="1"/>
</dbReference>
<dbReference type="EMBL" id="KB445791">
    <property type="protein sequence ID" value="EMD41880.1"/>
    <property type="molecule type" value="Genomic_DNA"/>
</dbReference>
<keyword evidence="3" id="KW-0547">Nucleotide-binding</keyword>
<keyword evidence="8" id="KW-1185">Reference proteome</keyword>
<dbReference type="GO" id="GO:0005524">
    <property type="term" value="F:ATP binding"/>
    <property type="evidence" value="ECO:0007669"/>
    <property type="project" value="UniProtKB-KW"/>
</dbReference>
<feature type="domain" description="Aminoglycoside phosphotransferase" evidence="6">
    <location>
        <begin position="26"/>
        <end position="302"/>
    </location>
</feature>
<dbReference type="Gene3D" id="3.90.1200.10">
    <property type="match status" value="1"/>
</dbReference>
<organism evidence="7 8">
    <name type="scientific">Ceriporiopsis subvermispora (strain B)</name>
    <name type="common">White-rot fungus</name>
    <name type="synonym">Gelatoporia subvermispora</name>
    <dbReference type="NCBI Taxonomy" id="914234"/>
    <lineage>
        <taxon>Eukaryota</taxon>
        <taxon>Fungi</taxon>
        <taxon>Dikarya</taxon>
        <taxon>Basidiomycota</taxon>
        <taxon>Agaricomycotina</taxon>
        <taxon>Agaricomycetes</taxon>
        <taxon>Polyporales</taxon>
        <taxon>Gelatoporiaceae</taxon>
        <taxon>Gelatoporia</taxon>
    </lineage>
</organism>
<dbReference type="HOGENOM" id="CLU_059226_1_1_1"/>
<sequence>MAKLDLAQSEDVLTYLANTPFRSVTVTPLVGGMGNYTFRLRLHTPYEGQTSLVLKHGKPYIPGNEDFALALERQRFEVAALRQVKGWLREDDMVAVPAVHSFDEDANVIIMDDCGESVVTLKQLLLTTSPQSVLARQMGTSLGVFLARLHSWGGGSDANLAFFAQNKQARELSAFITYGRLVSTLADGTLPALSDPPLSIPQDELERVEVVAKNATQAMLTTQGTLVMGDFWPGNVLVKTSVGDGGEPVLERLWVVDWELVRPGVAGVEIGQFCAELTQVQRFSSNGKDASIQVRDSFLSAYRETRAVGVDVVKAALIHVGAHLVTWTPRVPWGGKETVREVVLEGLGYLVNAQNAEEEYLKQSLVGKLLL</sequence>
<dbReference type="PANTHER" id="PTHR34273">
    <property type="entry name" value="METHYLTHIORIBOSE KINASE"/>
    <property type="match status" value="1"/>
</dbReference>
<evidence type="ECO:0000256" key="4">
    <source>
        <dbReference type="ARBA" id="ARBA00022777"/>
    </source>
</evidence>
<dbReference type="Proteomes" id="UP000016930">
    <property type="component" value="Unassembled WGS sequence"/>
</dbReference>
<evidence type="ECO:0000256" key="5">
    <source>
        <dbReference type="ARBA" id="ARBA00022840"/>
    </source>
</evidence>
<keyword evidence="5" id="KW-0067">ATP-binding</keyword>
<proteinExistence type="inferred from homology"/>
<keyword evidence="2" id="KW-0808">Transferase</keyword>